<dbReference type="GeneID" id="100899312"/>
<name>A0AAJ6QQA3_9ACAR</name>
<dbReference type="InterPro" id="IPR025110">
    <property type="entry name" value="AMP-bd_C"/>
</dbReference>
<dbReference type="InterPro" id="IPR045851">
    <property type="entry name" value="AMP-bd_C_sf"/>
</dbReference>
<dbReference type="Gene3D" id="3.30.300.30">
    <property type="match status" value="1"/>
</dbReference>
<dbReference type="RefSeq" id="XP_003740162.3">
    <property type="nucleotide sequence ID" value="XM_003740114.3"/>
</dbReference>
<evidence type="ECO:0000313" key="2">
    <source>
        <dbReference type="Proteomes" id="UP000694867"/>
    </source>
</evidence>
<feature type="domain" description="AMP-binding enzyme C-terminal" evidence="1">
    <location>
        <begin position="68"/>
        <end position="145"/>
    </location>
</feature>
<feature type="non-terminal residue" evidence="3">
    <location>
        <position position="1"/>
    </location>
</feature>
<organism evidence="2 3">
    <name type="scientific">Galendromus occidentalis</name>
    <name type="common">western predatory mite</name>
    <dbReference type="NCBI Taxonomy" id="34638"/>
    <lineage>
        <taxon>Eukaryota</taxon>
        <taxon>Metazoa</taxon>
        <taxon>Ecdysozoa</taxon>
        <taxon>Arthropoda</taxon>
        <taxon>Chelicerata</taxon>
        <taxon>Arachnida</taxon>
        <taxon>Acari</taxon>
        <taxon>Parasitiformes</taxon>
        <taxon>Mesostigmata</taxon>
        <taxon>Gamasina</taxon>
        <taxon>Phytoseioidea</taxon>
        <taxon>Phytoseiidae</taxon>
        <taxon>Typhlodrominae</taxon>
        <taxon>Galendromus</taxon>
    </lineage>
</organism>
<sequence length="164" mass="18505">QNGELYCKAPSVALGYYRNEKATAETFKDGWLLTGDLAFRDDEGRVVIVDRLKQMIKCMDSQVAPADLEALLSRDEDVSEVVVGGVPHEKFGEAAVAFVVPKRFSDLQHLREKLIEAVKSKCAFHKHLHGGLFFLRSIPETDSGKFSRRDVVKLHLDQQIEYLD</sequence>
<dbReference type="PANTHER" id="PTHR24096:SF422">
    <property type="entry name" value="BCDNA.GH02901"/>
    <property type="match status" value="1"/>
</dbReference>
<dbReference type="Gene3D" id="3.40.50.12780">
    <property type="entry name" value="N-terminal domain of ligase-like"/>
    <property type="match status" value="1"/>
</dbReference>
<reference evidence="3" key="1">
    <citation type="submission" date="2025-08" db="UniProtKB">
        <authorList>
            <consortium name="RefSeq"/>
        </authorList>
    </citation>
    <scope>IDENTIFICATION</scope>
</reference>
<dbReference type="Pfam" id="PF13193">
    <property type="entry name" value="AMP-binding_C"/>
    <property type="match status" value="1"/>
</dbReference>
<gene>
    <name evidence="3" type="primary">LOC100899312</name>
</gene>
<proteinExistence type="predicted"/>
<keyword evidence="3" id="KW-0436">Ligase</keyword>
<dbReference type="InterPro" id="IPR042099">
    <property type="entry name" value="ANL_N_sf"/>
</dbReference>
<dbReference type="SUPFAM" id="SSF56801">
    <property type="entry name" value="Acetyl-CoA synthetase-like"/>
    <property type="match status" value="1"/>
</dbReference>
<protein>
    <submittedName>
        <fullName evidence="3">Probable 4-coumarate--CoA ligase 1</fullName>
    </submittedName>
</protein>
<evidence type="ECO:0000259" key="1">
    <source>
        <dbReference type="Pfam" id="PF13193"/>
    </source>
</evidence>
<dbReference type="AlphaFoldDB" id="A0AAJ6QQA3"/>
<accession>A0AAJ6QQA3</accession>
<dbReference type="GO" id="GO:0016405">
    <property type="term" value="F:CoA-ligase activity"/>
    <property type="evidence" value="ECO:0007669"/>
    <property type="project" value="TreeGrafter"/>
</dbReference>
<dbReference type="Proteomes" id="UP000694867">
    <property type="component" value="Unplaced"/>
</dbReference>
<dbReference type="KEGG" id="goe:100899312"/>
<dbReference type="PANTHER" id="PTHR24096">
    <property type="entry name" value="LONG-CHAIN-FATTY-ACID--COA LIGASE"/>
    <property type="match status" value="1"/>
</dbReference>
<keyword evidence="2" id="KW-1185">Reference proteome</keyword>
<evidence type="ECO:0000313" key="3">
    <source>
        <dbReference type="RefSeq" id="XP_003740162.3"/>
    </source>
</evidence>